<dbReference type="Pfam" id="PF00023">
    <property type="entry name" value="Ank"/>
    <property type="match status" value="1"/>
</dbReference>
<evidence type="ECO:0000313" key="6">
    <source>
        <dbReference type="EMBL" id="THC97055.1"/>
    </source>
</evidence>
<feature type="repeat" description="ANK" evidence="3">
    <location>
        <begin position="565"/>
        <end position="597"/>
    </location>
</feature>
<keyword evidence="1" id="KW-0677">Repeat</keyword>
<dbReference type="VEuPathDB" id="FungiDB:EYZ11_003498"/>
<comment type="caution">
    <text evidence="6">The sequence shown here is derived from an EMBL/GenBank/DDBJ whole genome shotgun (WGS) entry which is preliminary data.</text>
</comment>
<dbReference type="PROSITE" id="PS50088">
    <property type="entry name" value="ANK_REPEAT"/>
    <property type="match status" value="4"/>
</dbReference>
<evidence type="ECO:0008006" key="9">
    <source>
        <dbReference type="Google" id="ProtNLM"/>
    </source>
</evidence>
<feature type="region of interest" description="Disordered" evidence="4">
    <location>
        <begin position="1709"/>
        <end position="1728"/>
    </location>
</feature>
<dbReference type="RefSeq" id="XP_033424972.1">
    <property type="nucleotide sequence ID" value="XM_033571657.1"/>
</dbReference>
<evidence type="ECO:0000256" key="1">
    <source>
        <dbReference type="ARBA" id="ARBA00022737"/>
    </source>
</evidence>
<dbReference type="Proteomes" id="UP000324241">
    <property type="component" value="Unassembled WGS sequence"/>
</dbReference>
<dbReference type="OrthoDB" id="539213at2759"/>
<reference evidence="6 7" key="1">
    <citation type="submission" date="2019-03" db="EMBL/GenBank/DDBJ databases">
        <title>The genome sequence of a newly discovered highly antifungal drug resistant Aspergillus species, Aspergillus tanneri NIH 1004.</title>
        <authorList>
            <person name="Mounaud S."/>
            <person name="Singh I."/>
            <person name="Joardar V."/>
            <person name="Pakala S."/>
            <person name="Pakala S."/>
            <person name="Venepally P."/>
            <person name="Hoover J."/>
            <person name="Nierman W."/>
            <person name="Chung J."/>
            <person name="Losada L."/>
        </authorList>
    </citation>
    <scope>NUCLEOTIDE SEQUENCE [LARGE SCALE GENOMIC DNA]</scope>
    <source>
        <strain evidence="6 7">NIH1004</strain>
    </source>
</reference>
<protein>
    <recommendedName>
        <fullName evidence="9">Ankyrin repeat protein</fullName>
    </recommendedName>
</protein>
<evidence type="ECO:0000256" key="3">
    <source>
        <dbReference type="PROSITE-ProRule" id="PRU00023"/>
    </source>
</evidence>
<dbReference type="Gene3D" id="1.25.40.20">
    <property type="entry name" value="Ankyrin repeat-containing domain"/>
    <property type="match status" value="4"/>
</dbReference>
<keyword evidence="2 3" id="KW-0040">ANK repeat</keyword>
<dbReference type="Proteomes" id="UP000308092">
    <property type="component" value="Unassembled WGS sequence"/>
</dbReference>
<keyword evidence="7" id="KW-1185">Reference proteome</keyword>
<dbReference type="PANTHER" id="PTHR24198:SF165">
    <property type="entry name" value="ANKYRIN REPEAT-CONTAINING PROTEIN-RELATED"/>
    <property type="match status" value="1"/>
</dbReference>
<feature type="repeat" description="ANK" evidence="3">
    <location>
        <begin position="532"/>
        <end position="564"/>
    </location>
</feature>
<reference evidence="5 8" key="2">
    <citation type="submission" date="2019-08" db="EMBL/GenBank/DDBJ databases">
        <title>The genome sequence of a newly discovered highly antifungal drug resistant Aspergillus species, Aspergillus tanneri NIH 1004.</title>
        <authorList>
            <person name="Mounaud S."/>
            <person name="Singh I."/>
            <person name="Joardar V."/>
            <person name="Pakala S."/>
            <person name="Pakala S."/>
            <person name="Venepally P."/>
            <person name="Chung J.K."/>
            <person name="Losada L."/>
            <person name="Nierman W.C."/>
        </authorList>
    </citation>
    <scope>NUCLEOTIDE SEQUENCE [LARGE SCALE GENOMIC DNA]</scope>
    <source>
        <strain evidence="5 8">NIH1004</strain>
    </source>
</reference>
<accession>A0A4S3JNE5</accession>
<evidence type="ECO:0000313" key="7">
    <source>
        <dbReference type="Proteomes" id="UP000308092"/>
    </source>
</evidence>
<dbReference type="EMBL" id="SOSA01000089">
    <property type="protein sequence ID" value="THC97055.1"/>
    <property type="molecule type" value="Genomic_DNA"/>
</dbReference>
<feature type="compositionally biased region" description="Basic and acidic residues" evidence="4">
    <location>
        <begin position="609"/>
        <end position="627"/>
    </location>
</feature>
<feature type="region of interest" description="Disordered" evidence="4">
    <location>
        <begin position="953"/>
        <end position="981"/>
    </location>
</feature>
<dbReference type="SMART" id="SM00248">
    <property type="entry name" value="ANK"/>
    <property type="match status" value="13"/>
</dbReference>
<gene>
    <name evidence="5" type="ORF">ATNIH1004_007030</name>
    <name evidence="6" type="ORF">EYZ11_003498</name>
</gene>
<dbReference type="GeneID" id="54329732"/>
<dbReference type="InterPro" id="IPR036770">
    <property type="entry name" value="Ankyrin_rpt-contain_sf"/>
</dbReference>
<dbReference type="PROSITE" id="PS50297">
    <property type="entry name" value="ANK_REP_REGION"/>
    <property type="match status" value="4"/>
</dbReference>
<feature type="compositionally biased region" description="Basic and acidic residues" evidence="4">
    <location>
        <begin position="954"/>
        <end position="981"/>
    </location>
</feature>
<feature type="repeat" description="ANK" evidence="3">
    <location>
        <begin position="1437"/>
        <end position="1469"/>
    </location>
</feature>
<feature type="repeat" description="ANK" evidence="3">
    <location>
        <begin position="670"/>
        <end position="691"/>
    </location>
</feature>
<dbReference type="Pfam" id="PF26128">
    <property type="entry name" value="Gad2"/>
    <property type="match status" value="1"/>
</dbReference>
<feature type="compositionally biased region" description="Basic and acidic residues" evidence="4">
    <location>
        <begin position="1710"/>
        <end position="1719"/>
    </location>
</feature>
<name>A0A4S3JNE5_9EURO</name>
<dbReference type="PANTHER" id="PTHR24198">
    <property type="entry name" value="ANKYRIN REPEAT AND PROTEIN KINASE DOMAIN-CONTAINING PROTEIN"/>
    <property type="match status" value="1"/>
</dbReference>
<evidence type="ECO:0000256" key="2">
    <source>
        <dbReference type="ARBA" id="ARBA00023043"/>
    </source>
</evidence>
<evidence type="ECO:0000313" key="5">
    <source>
        <dbReference type="EMBL" id="KAA8645611.1"/>
    </source>
</evidence>
<dbReference type="STRING" id="1220188.A0A4S3JNE5"/>
<feature type="region of interest" description="Disordered" evidence="4">
    <location>
        <begin position="609"/>
        <end position="631"/>
    </location>
</feature>
<dbReference type="SUPFAM" id="SSF48403">
    <property type="entry name" value="Ankyrin repeat"/>
    <property type="match status" value="2"/>
</dbReference>
<evidence type="ECO:0000256" key="4">
    <source>
        <dbReference type="SAM" id="MobiDB-lite"/>
    </source>
</evidence>
<organism evidence="6 7">
    <name type="scientific">Aspergillus tanneri</name>
    <dbReference type="NCBI Taxonomy" id="1220188"/>
    <lineage>
        <taxon>Eukaryota</taxon>
        <taxon>Fungi</taxon>
        <taxon>Dikarya</taxon>
        <taxon>Ascomycota</taxon>
        <taxon>Pezizomycotina</taxon>
        <taxon>Eurotiomycetes</taxon>
        <taxon>Eurotiomycetidae</taxon>
        <taxon>Eurotiales</taxon>
        <taxon>Aspergillaceae</taxon>
        <taxon>Aspergillus</taxon>
        <taxon>Aspergillus subgen. Circumdati</taxon>
    </lineage>
</organism>
<sequence>MTFTLPPLPAKHQYLVNWIRDHPNTPIEELLQPFNKYERVVRKLFAQEPSHPALKDNCIDIVPLYDSNGSSDVRIQARDIPSESPETREKYILPLQDRRPNGSSAVVPTLDEFKKNFTIFSEGSLSDMDWSNVVVAGSAVVTSLLPVPEIYRGSKRALRQFYHDQFAPASDVDLFLYGLTEEQAIEKIKTIEDKIKNAILYETTTVRTKNTITIVSQYPTRHVQIVLRIYKSIAEILTGFDVDCSCAAFDGKQVYVSPRALASYITQINRVDLSRRSPSYENRLSKYSHRGFEIFWPELDRSRVDPTIFERSFSGTVGLARLLVLEKLPKSSDREAYLDQRRLERGRPARPQRYVRQLRGNIKNDWEDETPEWVDGEEVSDYHTVTIPYGPRFHAKKIEKLLYTKDLLLNAEWNKPKDRDVHLHRHPAFFGNVEDVIHDCCGYCPVPVTSEEKEVAEKESKIYISGDVSFVKDDPGRQEIGSFNPITETDWTEMAYVGNTERLCHAIVDHDVDGVKEWLSQEIADPNNRDYTGRTPLHLACSVSTPEIVQCLVDHGARLTARLADGCTALHLAAARGSVELVRILLTKSAENEAEQDKNAEIRRGKAAEEYKCSGDVEDDSTKEHRTSTTTESFVLVQKESNDVKEVENLPDDADDNPDIYDINVLSWDSKTSPLHLAILNGHVDVVEELVGSFGADVLLPIKLFHSYNDSPRAAILNLALTLNLPLEKAKAMTEKLLQLGATPTQADLDHNTPLHYIAATPYRDLVDIMFEQSKPAAQKALNHIATNGSSWHPEMHSVLNVAIESRDSATVMKVLEYGAEPSIDFENLMKSARAAGVASNSCESNRKTFLHKFIQPVILTVDKEMPQVTLALLDRGVDPNTMAPEGYQVRDEQYWQGRKVGKTLLDCVRNKLLQLRKYNPEKPHPPTLRPLESDEHYINGLEEDSYKMWTTRKRVDDERKKQSEEKRRHEKAVSDATKDREGIEQKMASIKLLIEEFEKVEAHLMSKEAKTFSELFPDFESPRRNSHYSKKQTKLEPFKVTYNFKLPELTPAQSEGYLKLFEAAWSDDLDTIKALTLGTWGEGTVQRPLQIAVSDSNYLTPFSIAVLRGHLKTAKAILEIAQAQYKVDEDEGTQRRRRYEMDISDSGEDSDSDDGIRVYSEIVDDKFTIDDIGALASQVESTVSPLQMLTDRYPVTMFMDSIETLWDYEQRSYTSPRFSVDSLFEYAVCTDNVQTLVFLLEMGEELSARNPKSKTPIYRVHSSVTYHAIQKGHLQCLQELISRTGADLPLDALIQNSGVQVNEKPKYYQGLSIRGKKREDWVTAALGRDTPNPVMKSPPLLISAFRGNLSSTEWFLGTAPERHYLNFTQTYKNDKQLQLLARSRDGIERSIIKWLGTRSHLVLHCAILSKPTAESQRLVQYLITRVPEQLETKSAGGYTPLALAFSLHRVSFAKLLIDAGANQTTRDNKGNNLIHLMLCSISGNVLQTPDNVTKLLDLLDSRLVHSMFTERSSDGPGSLTPLARWMHHINARSSCTRGGYRPALKTEEQAEIVRRLLDFAQPTDQRHLAMLDGTGNTPVHNAVRAQMPNVFEMMIDRRPDLLHRENATGTTPLELAVNTWVEETTENPPPLPSQGSSYWRGNTERNQDLVNQGLEYFVRKGDNVLEKSDAKAIYDISRARADARSEKRKLVSLNEANEVAKRLAIQSEAKARACREQDQSSDDEDQRDEVSRWYFIASRFKDE</sequence>
<proteinExistence type="predicted"/>
<dbReference type="EMBL" id="QUQM01000007">
    <property type="protein sequence ID" value="KAA8645611.1"/>
    <property type="molecule type" value="Genomic_DNA"/>
</dbReference>
<evidence type="ECO:0000313" key="8">
    <source>
        <dbReference type="Proteomes" id="UP000324241"/>
    </source>
</evidence>
<dbReference type="InterPro" id="IPR002110">
    <property type="entry name" value="Ankyrin_rpt"/>
</dbReference>
<dbReference type="Pfam" id="PF12796">
    <property type="entry name" value="Ank_2"/>
    <property type="match status" value="1"/>
</dbReference>